<dbReference type="SUPFAM" id="SSF46785">
    <property type="entry name" value="Winged helix' DNA-binding domain"/>
    <property type="match status" value="1"/>
</dbReference>
<protein>
    <submittedName>
        <fullName evidence="2">Regulatory protein MarR</fullName>
    </submittedName>
</protein>
<dbReference type="InterPro" id="IPR036388">
    <property type="entry name" value="WH-like_DNA-bd_sf"/>
</dbReference>
<dbReference type="AlphaFoldDB" id="F8DD62"/>
<feature type="region of interest" description="Disordered" evidence="1">
    <location>
        <begin position="297"/>
        <end position="332"/>
    </location>
</feature>
<evidence type="ECO:0000256" key="1">
    <source>
        <dbReference type="SAM" id="MobiDB-lite"/>
    </source>
</evidence>
<gene>
    <name evidence="2" type="ordered locus">Halxa_0346</name>
</gene>
<feature type="compositionally biased region" description="Basic and acidic residues" evidence="1">
    <location>
        <begin position="261"/>
        <end position="274"/>
    </location>
</feature>
<organism evidence="2 3">
    <name type="scientific">Halopiger xanaduensis (strain DSM 18323 / JCM 14033 / SH-6)</name>
    <dbReference type="NCBI Taxonomy" id="797210"/>
    <lineage>
        <taxon>Archaea</taxon>
        <taxon>Methanobacteriati</taxon>
        <taxon>Methanobacteriota</taxon>
        <taxon>Stenosarchaea group</taxon>
        <taxon>Halobacteria</taxon>
        <taxon>Halobacteriales</taxon>
        <taxon>Natrialbaceae</taxon>
        <taxon>Halopiger</taxon>
    </lineage>
</organism>
<evidence type="ECO:0000313" key="2">
    <source>
        <dbReference type="EMBL" id="AEH38949.1"/>
    </source>
</evidence>
<feature type="compositionally biased region" description="Acidic residues" evidence="1">
    <location>
        <begin position="208"/>
        <end position="218"/>
    </location>
</feature>
<sequence length="368" mass="38639">MSAIAEEVSGATTELVEKVLEEYGDPGQSAADDRDEPIDVEESSDESGVSDDESDEPTVGGTLSESNDDPSDDSVSLEFDSSRATADRGSSSDDSAAPSSGAASPLANDDEQAAVDDAESDGETATETDSETDPDDSDGSDGSDVPDPASFTEAQLETLRAVHERPDATQAELASMFGITSASVSQRVNSIDGFEWDDRRAFTAALFDDGESDADESGAESGDRGATVADSRPRVTDSGSTEASSESEVVESDAESALECEAVRPEPSENDRACTDAIADRLAAVTARVDRLEQQIADRTQSAAEPVSQPTDETVSESVSQPTDETVSALADPELAHKVVHACMKSDRISEDEELRIIRSMMGAESER</sequence>
<dbReference type="RefSeq" id="WP_013875677.1">
    <property type="nucleotide sequence ID" value="NC_015658.1"/>
</dbReference>
<proteinExistence type="predicted"/>
<feature type="region of interest" description="Disordered" evidence="1">
    <location>
        <begin position="207"/>
        <end position="274"/>
    </location>
</feature>
<reference evidence="3" key="1">
    <citation type="journal article" date="2012" name="Stand. Genomic Sci.">
        <title>Complete genome sequence of Halopiger xanaduensis type strain (SH-6(T)).</title>
        <authorList>
            <person name="Anderson I."/>
            <person name="Tindall B.J."/>
            <person name="Rohde M."/>
            <person name="Lucas S."/>
            <person name="Han J."/>
            <person name="Lapidus A."/>
            <person name="Cheng J.F."/>
            <person name="Goodwin L."/>
            <person name="Pitluck S."/>
            <person name="Peters L."/>
            <person name="Pati A."/>
            <person name="Mikhailova N."/>
            <person name="Pagani I."/>
            <person name="Teshima H."/>
            <person name="Han C."/>
            <person name="Tapia R."/>
            <person name="Land M."/>
            <person name="Woyke T."/>
            <person name="Klenk H.P."/>
            <person name="Kyrpides N."/>
            <person name="Ivanova N."/>
        </authorList>
    </citation>
    <scope>NUCLEOTIDE SEQUENCE [LARGE SCALE GENOMIC DNA]</scope>
    <source>
        <strain evidence="3">DSM 18323 / JCM 14033 / SH-6</strain>
        <plasmid evidence="3">Plasmid pHALXA01</plasmid>
    </source>
</reference>
<feature type="compositionally biased region" description="Low complexity" evidence="1">
    <location>
        <begin position="236"/>
        <end position="247"/>
    </location>
</feature>
<dbReference type="KEGG" id="hxa:Halxa_0346"/>
<dbReference type="EMBL" id="CP002840">
    <property type="protein sequence ID" value="AEH38949.1"/>
    <property type="molecule type" value="Genomic_DNA"/>
</dbReference>
<dbReference type="OrthoDB" id="170876at2157"/>
<feature type="compositionally biased region" description="Low complexity" evidence="1">
    <location>
        <begin position="82"/>
        <end position="105"/>
    </location>
</feature>
<name>F8DD62_HALXS</name>
<feature type="compositionally biased region" description="Acidic residues" evidence="1">
    <location>
        <begin position="108"/>
        <end position="141"/>
    </location>
</feature>
<evidence type="ECO:0000313" key="3">
    <source>
        <dbReference type="Proteomes" id="UP000006794"/>
    </source>
</evidence>
<dbReference type="Gene3D" id="1.10.10.10">
    <property type="entry name" value="Winged helix-like DNA-binding domain superfamily/Winged helix DNA-binding domain"/>
    <property type="match status" value="1"/>
</dbReference>
<keyword evidence="3" id="KW-1185">Reference proteome</keyword>
<geneLocation type="plasmid" evidence="2 3">
    <name>pHALXA01</name>
</geneLocation>
<feature type="region of interest" description="Disordered" evidence="1">
    <location>
        <begin position="19"/>
        <end position="154"/>
    </location>
</feature>
<dbReference type="GeneID" id="10795217"/>
<feature type="compositionally biased region" description="Polar residues" evidence="1">
    <location>
        <begin position="297"/>
        <end position="326"/>
    </location>
</feature>
<dbReference type="Proteomes" id="UP000006794">
    <property type="component" value="Plasmid pHALXA01"/>
</dbReference>
<dbReference type="InterPro" id="IPR036390">
    <property type="entry name" value="WH_DNA-bd_sf"/>
</dbReference>
<feature type="compositionally biased region" description="Acidic residues" evidence="1">
    <location>
        <begin position="248"/>
        <end position="258"/>
    </location>
</feature>
<accession>F8DD62</accession>
<keyword evidence="2" id="KW-0614">Plasmid</keyword>
<dbReference type="HOGENOM" id="CLU_751444_0_0_2"/>
<feature type="compositionally biased region" description="Acidic residues" evidence="1">
    <location>
        <begin position="33"/>
        <end position="56"/>
    </location>
</feature>